<organism evidence="14 15">
    <name type="scientific">Phlebiopsis gigantea (strain 11061_1 CR5-6)</name>
    <name type="common">White-rot fungus</name>
    <name type="synonym">Peniophora gigantea</name>
    <dbReference type="NCBI Taxonomy" id="745531"/>
    <lineage>
        <taxon>Eukaryota</taxon>
        <taxon>Fungi</taxon>
        <taxon>Dikarya</taxon>
        <taxon>Basidiomycota</taxon>
        <taxon>Agaricomycotina</taxon>
        <taxon>Agaricomycetes</taxon>
        <taxon>Polyporales</taxon>
        <taxon>Phanerochaetaceae</taxon>
        <taxon>Phlebiopsis</taxon>
    </lineage>
</organism>
<evidence type="ECO:0000256" key="7">
    <source>
        <dbReference type="ARBA" id="ARBA00022777"/>
    </source>
</evidence>
<keyword evidence="11 13" id="KW-0753">Steroid metabolism</keyword>
<dbReference type="InterPro" id="IPR020568">
    <property type="entry name" value="Ribosomal_Su5_D2-typ_SF"/>
</dbReference>
<comment type="pathway">
    <text evidence="1 13">Isoprenoid biosynthesis; isopentenyl diphosphate biosynthesis via mevalonate pathway; isopentenyl diphosphate from (R)-mevalonate: step 2/3.</text>
</comment>
<dbReference type="GO" id="GO:0019287">
    <property type="term" value="P:isopentenyl diphosphate biosynthetic process, mevalonate pathway"/>
    <property type="evidence" value="ECO:0007669"/>
    <property type="project" value="UniProtKB-UniRule"/>
</dbReference>
<dbReference type="PIRSF" id="PIRSF017288">
    <property type="entry name" value="PMK_GHMP_euk"/>
    <property type="match status" value="1"/>
</dbReference>
<keyword evidence="15" id="KW-1185">Reference proteome</keyword>
<evidence type="ECO:0000256" key="3">
    <source>
        <dbReference type="ARBA" id="ARBA00012958"/>
    </source>
</evidence>
<dbReference type="GO" id="GO:0006696">
    <property type="term" value="P:ergosterol biosynthetic process"/>
    <property type="evidence" value="ECO:0007669"/>
    <property type="project" value="TreeGrafter"/>
</dbReference>
<dbReference type="EMBL" id="KN840450">
    <property type="protein sequence ID" value="KIP10863.1"/>
    <property type="molecule type" value="Genomic_DNA"/>
</dbReference>
<sequence length="508" mass="54200">MSASTVVSSPGKVLLAGGYLVLDPRHDGLVVATSSRFYTVVRAAAPQQGPLQIRVRSPQFVDATWTYAVHIDQGTVRVDQLPDDSAGKNKFVQLALDQTLRLAWEHMGPQPLAALLAHGLDVTIAGDNDFYSQRAQLTDRRLPATLQSLAALPPFLHTAVRLPEVHKTGLGSSAALITSLVSALLLHLQIVPADALASQGGLESASAGRKLAHNVAQYVHCLAQGKVGSGFDVASAVFGSQLYTRFDPLVIQPLMDNHLESVQSLSRTLSPENPAWDYRVAPFKLPPYTRLMLADVDAGSDTPSLVGKVLRWRKEHPAEADALWDALDASNKAFSETLLRLSELHDEQPAQYAVVVKYLASLQSIQWLAHPNIPDNQLKIVEAFSRAHLVSEDIRARMREMGSASGVPIEPPEQTALLNGCVAVAGVIGGGVPGAGGYDAIWVLAFDPAGCAEPEQPASRVAALWAGWRALDVSPLRAAESPAGGARVEALADVPGLAELVAGYVWSI</sequence>
<dbReference type="GO" id="GO:0005524">
    <property type="term" value="F:ATP binding"/>
    <property type="evidence" value="ECO:0007669"/>
    <property type="project" value="UniProtKB-UniRule"/>
</dbReference>
<evidence type="ECO:0000313" key="15">
    <source>
        <dbReference type="Proteomes" id="UP000053257"/>
    </source>
</evidence>
<keyword evidence="5 13" id="KW-0808">Transferase</keyword>
<evidence type="ECO:0000256" key="4">
    <source>
        <dbReference type="ARBA" id="ARBA00022516"/>
    </source>
</evidence>
<evidence type="ECO:0000256" key="12">
    <source>
        <dbReference type="ARBA" id="ARBA00029326"/>
    </source>
</evidence>
<keyword evidence="9 13" id="KW-0752">Steroid biosynthesis</keyword>
<evidence type="ECO:0000256" key="10">
    <source>
        <dbReference type="ARBA" id="ARBA00023098"/>
    </source>
</evidence>
<dbReference type="UniPathway" id="UPA00057">
    <property type="reaction ID" value="UER00099"/>
</dbReference>
<dbReference type="AlphaFoldDB" id="A0A0C3PTK2"/>
<dbReference type="InterPro" id="IPR016005">
    <property type="entry name" value="Erg8"/>
</dbReference>
<protein>
    <recommendedName>
        <fullName evidence="3 13">Phosphomevalonate kinase</fullName>
        <ecNumber evidence="3 13">2.7.4.2</ecNumber>
    </recommendedName>
</protein>
<dbReference type="SUPFAM" id="SSF54211">
    <property type="entry name" value="Ribosomal protein S5 domain 2-like"/>
    <property type="match status" value="1"/>
</dbReference>
<dbReference type="InterPro" id="IPR014721">
    <property type="entry name" value="Ribsml_uS5_D2-typ_fold_subgr"/>
</dbReference>
<evidence type="ECO:0000256" key="9">
    <source>
        <dbReference type="ARBA" id="ARBA00022955"/>
    </source>
</evidence>
<gene>
    <name evidence="14" type="ORF">PHLGIDRAFT_184062</name>
</gene>
<dbReference type="PANTHER" id="PTHR31814:SF2">
    <property type="entry name" value="PHOSPHOMEVALONATE KINASE"/>
    <property type="match status" value="1"/>
</dbReference>
<reference evidence="14 15" key="1">
    <citation type="journal article" date="2014" name="PLoS Genet.">
        <title>Analysis of the Phlebiopsis gigantea genome, transcriptome and secretome provides insight into its pioneer colonization strategies of wood.</title>
        <authorList>
            <person name="Hori C."/>
            <person name="Ishida T."/>
            <person name="Igarashi K."/>
            <person name="Samejima M."/>
            <person name="Suzuki H."/>
            <person name="Master E."/>
            <person name="Ferreira P."/>
            <person name="Ruiz-Duenas F.J."/>
            <person name="Held B."/>
            <person name="Canessa P."/>
            <person name="Larrondo L.F."/>
            <person name="Schmoll M."/>
            <person name="Druzhinina I.S."/>
            <person name="Kubicek C.P."/>
            <person name="Gaskell J.A."/>
            <person name="Kersten P."/>
            <person name="St John F."/>
            <person name="Glasner J."/>
            <person name="Sabat G."/>
            <person name="Splinter BonDurant S."/>
            <person name="Syed K."/>
            <person name="Yadav J."/>
            <person name="Mgbeahuruike A.C."/>
            <person name="Kovalchuk A."/>
            <person name="Asiegbu F.O."/>
            <person name="Lackner G."/>
            <person name="Hoffmeister D."/>
            <person name="Rencoret J."/>
            <person name="Gutierrez A."/>
            <person name="Sun H."/>
            <person name="Lindquist E."/>
            <person name="Barry K."/>
            <person name="Riley R."/>
            <person name="Grigoriev I.V."/>
            <person name="Henrissat B."/>
            <person name="Kues U."/>
            <person name="Berka R.M."/>
            <person name="Martinez A.T."/>
            <person name="Covert S.F."/>
            <person name="Blanchette R.A."/>
            <person name="Cullen D."/>
        </authorList>
    </citation>
    <scope>NUCLEOTIDE SEQUENCE [LARGE SCALE GENOMIC DNA]</scope>
    <source>
        <strain evidence="14 15">11061_1 CR5-6</strain>
    </source>
</reference>
<evidence type="ECO:0000256" key="5">
    <source>
        <dbReference type="ARBA" id="ARBA00022679"/>
    </source>
</evidence>
<dbReference type="GO" id="GO:0005777">
    <property type="term" value="C:peroxisome"/>
    <property type="evidence" value="ECO:0007669"/>
    <property type="project" value="TreeGrafter"/>
</dbReference>
<keyword evidence="10 13" id="KW-0443">Lipid metabolism</keyword>
<keyword evidence="8" id="KW-0067">ATP-binding</keyword>
<keyword evidence="4 13" id="KW-0444">Lipid biosynthesis</keyword>
<evidence type="ECO:0000313" key="14">
    <source>
        <dbReference type="EMBL" id="KIP10863.1"/>
    </source>
</evidence>
<name>A0A0C3PTK2_PHLG1</name>
<accession>A0A0C3PTK2</accession>
<dbReference type="OrthoDB" id="10262935at2759"/>
<keyword evidence="6" id="KW-0547">Nucleotide-binding</keyword>
<dbReference type="GO" id="GO:0004631">
    <property type="term" value="F:phosphomevalonate kinase activity"/>
    <property type="evidence" value="ECO:0007669"/>
    <property type="project" value="UniProtKB-UniRule"/>
</dbReference>
<evidence type="ECO:0000256" key="13">
    <source>
        <dbReference type="PIRNR" id="PIRNR017288"/>
    </source>
</evidence>
<evidence type="ECO:0000256" key="1">
    <source>
        <dbReference type="ARBA" id="ARBA00005017"/>
    </source>
</evidence>
<evidence type="ECO:0000256" key="11">
    <source>
        <dbReference type="ARBA" id="ARBA00023221"/>
    </source>
</evidence>
<dbReference type="Gene3D" id="3.30.230.10">
    <property type="match status" value="1"/>
</dbReference>
<dbReference type="InterPro" id="IPR035102">
    <property type="entry name" value="Phosphomevalonate_kinase"/>
</dbReference>
<proteinExistence type="inferred from homology"/>
<dbReference type="PANTHER" id="PTHR31814">
    <property type="match status" value="1"/>
</dbReference>
<evidence type="ECO:0000256" key="8">
    <source>
        <dbReference type="ARBA" id="ARBA00022840"/>
    </source>
</evidence>
<evidence type="ECO:0000256" key="6">
    <source>
        <dbReference type="ARBA" id="ARBA00022741"/>
    </source>
</evidence>
<evidence type="ECO:0000256" key="2">
    <source>
        <dbReference type="ARBA" id="ARBA00006495"/>
    </source>
</evidence>
<dbReference type="EC" id="2.7.4.2" evidence="3 13"/>
<comment type="catalytic activity">
    <reaction evidence="12">
        <text>(R)-5-phosphomevalonate + ATP = (R)-5-diphosphomevalonate + ADP</text>
        <dbReference type="Rhea" id="RHEA:16341"/>
        <dbReference type="ChEBI" id="CHEBI:30616"/>
        <dbReference type="ChEBI" id="CHEBI:57557"/>
        <dbReference type="ChEBI" id="CHEBI:58146"/>
        <dbReference type="ChEBI" id="CHEBI:456216"/>
        <dbReference type="EC" id="2.7.4.2"/>
    </reaction>
    <physiologicalReaction direction="left-to-right" evidence="12">
        <dbReference type="Rhea" id="RHEA:16342"/>
    </physiologicalReaction>
</comment>
<dbReference type="GO" id="GO:0010142">
    <property type="term" value="P:farnesyl diphosphate biosynthetic process, mevalonate pathway"/>
    <property type="evidence" value="ECO:0007669"/>
    <property type="project" value="TreeGrafter"/>
</dbReference>
<comment type="similarity">
    <text evidence="2 13">Belongs to the GHMP kinase family. Mevalonate kinase subfamily.</text>
</comment>
<keyword evidence="7 13" id="KW-0418">Kinase</keyword>
<dbReference type="HOGENOM" id="CLU_022059_1_0_1"/>
<dbReference type="STRING" id="745531.A0A0C3PTK2"/>
<dbReference type="Proteomes" id="UP000053257">
    <property type="component" value="Unassembled WGS sequence"/>
</dbReference>